<evidence type="ECO:0000256" key="1">
    <source>
        <dbReference type="ARBA" id="ARBA00022574"/>
    </source>
</evidence>
<dbReference type="PROSITE" id="PS50082">
    <property type="entry name" value="WD_REPEATS_2"/>
    <property type="match status" value="6"/>
</dbReference>
<dbReference type="EMBL" id="JAAAIN010000481">
    <property type="protein sequence ID" value="KAG0313902.1"/>
    <property type="molecule type" value="Genomic_DNA"/>
</dbReference>
<dbReference type="InterPro" id="IPR020472">
    <property type="entry name" value="WD40_PAC1"/>
</dbReference>
<sequence length="1631" mass="181502">MDKALPDMPSSVQQPCLTIFPQNVAAPVLSTILLPPGARFEDTVQLANCNYLLRRCLSPSLAVGSITASLNATHQAVIDSYAQSEDETARVRWLTQRLVGEFVADSLKSSAGLSEVVLLASSLDQEYFRKLLNCIIAEFEAAALLDVNMLQGLGKVKDLRCIIGHEPLSALLDQLKDSADPYLKHQATYASQALLHVPNDETRRELVWQHAGNTMGLLGVASVCKLDLSQLKDGTEHLHKIASETHTVDAKVADSVQALHETGQDICTSIKGGILSGGRLLWYSALREAQEHILNGRLQDFNRFVFEAPCRNHVEFQWGICCLLGGIAVDPRWDTITSQHAVEFLGELYKNTAIFSPHEDVHKWILNILRHIGELADVSASGYARLTLQELEKEGDSDKQEVYRATLASPSSPYPINTRLSIPTSSPLLTRVLATPDIEYDLHRLRMQRLADHRGGIYIPPQAKPSLQAADDTLFPLMEKVQEFLGGQRQVFLVMGDSGAGKSTFNLELEHALWRDYKKYGPIPLYINLPTVDNPAQDLIKKQLLRHKFSEAQIQEMKLHRQFILICDGYDETQLKVNLITTNQFNREGQWRVKVVISCRSQYLGQDYRSLFQPQAIDRYRRSATDDFQEAVVAEFSRAQIQHYVEQYVKGLPAADDPQDRPSWTKEEYMDKLTRIPNLMDLVSNPFLLTLTLEALPTFVASKKDLSAIRITRVQLYDNFVRQWLEVNRVRPEASPMNDGDRSELDLLMENSFLFRGTLYEQNLTTQFKVRHAKTPVIQYTHLHDKDTWKATFVSPHKQAELLQESSTVTRSGAYFRFLHRSLQEYFYSRTIYDPLDYSNGDGSPSPEVSTASTAKTGLLSMDLVGESSILQFLAERAQTDAAFKTDLLSVIEDSKTDAEVAQAASNAISVLVKANVPMNSMDFRGIRIPGADLRGGQFDSTNFEGADLTNVNFEKTWLRQANLRRTQLKNVQFGEWRYFKVNGRVWTSSFSADGRFLAVTTRNLEVTIFETTRWESVFCGPSGLGLAFAPTGYELALGVKGSESVQVLNILTGQVRFVLRGHQHVVVRITYSPDGSQLATGCIDATVRIWSTADGDTLHVLSGHAGPVWGVAYSPTGLQLVSGGEDKTVRTWDVQTGKPLKVLEAHLGPVQSVAYSPDGYQIASGSDDKTVRLWDVYTSEVTHTLSGHLGQVLSVAYSPDGRQVASGGRDMTLRLWDPHSGDPYGTLRGHVFQDVGAVAYAPTSNYMASGDDGGYIRFWKAPTNLTFAALERKTCVFVGISADGRWMTKVYNDDTFELLETLMGATRVVSVVLVALMPFQRPAVSSCGSMVATMQGSFAVRIWNVEAETGTVLHDLVGHTGYVKVVAFSYDSSQLISASMDKTLRVWDTTTSETVFVLEGIDESVNSITFSPSGHQIASCDEDKVLVWSAETGEKLFTLDNSGGIGRFGYSLDGRYIISSAHSKHICWDTESGERSDRFVALDTEFFTFSFSPNGRFLATTGREGLLRIWDVYSDAEGGCKLVYQTMLEITYLIFWKVYQGEQYLVTMNSGLSPVIYKVLIGKQPGAFRLELAYAREGPEVLFLESVVMDNADGLSIPNLKLLKQRGATGSGAIRLQLRKLDDGTYQVIE</sequence>
<name>A0A9P6R9I3_9FUNG</name>
<dbReference type="InterPro" id="IPR056251">
    <property type="entry name" value="Arm_rpt_dom"/>
</dbReference>
<dbReference type="InterPro" id="IPR001646">
    <property type="entry name" value="5peptide_repeat"/>
</dbReference>
<dbReference type="OrthoDB" id="538223at2759"/>
<dbReference type="InterPro" id="IPR027417">
    <property type="entry name" value="P-loop_NTPase"/>
</dbReference>
<feature type="domain" description="NACHT" evidence="4">
    <location>
        <begin position="491"/>
        <end position="649"/>
    </location>
</feature>
<feature type="repeat" description="WD" evidence="3">
    <location>
        <begin position="1144"/>
        <end position="1185"/>
    </location>
</feature>
<dbReference type="PRINTS" id="PR00320">
    <property type="entry name" value="GPROTEINBRPT"/>
</dbReference>
<dbReference type="InterPro" id="IPR007111">
    <property type="entry name" value="NACHT_NTPase"/>
</dbReference>
<organism evidence="6 7">
    <name type="scientific">Linnemannia gamsii</name>
    <dbReference type="NCBI Taxonomy" id="64522"/>
    <lineage>
        <taxon>Eukaryota</taxon>
        <taxon>Fungi</taxon>
        <taxon>Fungi incertae sedis</taxon>
        <taxon>Mucoromycota</taxon>
        <taxon>Mortierellomycotina</taxon>
        <taxon>Mortierellomycetes</taxon>
        <taxon>Mortierellales</taxon>
        <taxon>Mortierellaceae</taxon>
        <taxon>Linnemannia</taxon>
    </lineage>
</organism>
<accession>A0A9P6R9I3</accession>
<dbReference type="PROSITE" id="PS00678">
    <property type="entry name" value="WD_REPEATS_1"/>
    <property type="match status" value="3"/>
</dbReference>
<dbReference type="PANTHER" id="PTHR19879">
    <property type="entry name" value="TRANSCRIPTION INITIATION FACTOR TFIID"/>
    <property type="match status" value="1"/>
</dbReference>
<feature type="repeat" description="WD" evidence="3">
    <location>
        <begin position="1060"/>
        <end position="1101"/>
    </location>
</feature>
<feature type="repeat" description="WD" evidence="3">
    <location>
        <begin position="1186"/>
        <end position="1227"/>
    </location>
</feature>
<feature type="repeat" description="WD" evidence="3">
    <location>
        <begin position="1480"/>
        <end position="1513"/>
    </location>
</feature>
<dbReference type="Gene3D" id="2.160.20.80">
    <property type="entry name" value="E3 ubiquitin-protein ligase SopA"/>
    <property type="match status" value="1"/>
</dbReference>
<dbReference type="Gene3D" id="3.40.50.300">
    <property type="entry name" value="P-loop containing nucleotide triphosphate hydrolases"/>
    <property type="match status" value="1"/>
</dbReference>
<dbReference type="Pfam" id="PF05729">
    <property type="entry name" value="NACHT"/>
    <property type="match status" value="1"/>
</dbReference>
<dbReference type="InterPro" id="IPR001680">
    <property type="entry name" value="WD40_rpt"/>
</dbReference>
<keyword evidence="2" id="KW-0677">Repeat</keyword>
<gene>
    <name evidence="6" type="ORF">BGZ97_009781</name>
</gene>
<dbReference type="InterPro" id="IPR019775">
    <property type="entry name" value="WD40_repeat_CS"/>
</dbReference>
<dbReference type="Gene3D" id="2.130.10.10">
    <property type="entry name" value="YVTN repeat-like/Quinoprotein amine dehydrogenase"/>
    <property type="match status" value="3"/>
</dbReference>
<evidence type="ECO:0000313" key="6">
    <source>
        <dbReference type="EMBL" id="KAG0313902.1"/>
    </source>
</evidence>
<evidence type="ECO:0000313" key="7">
    <source>
        <dbReference type="Proteomes" id="UP000823405"/>
    </source>
</evidence>
<dbReference type="InterPro" id="IPR036322">
    <property type="entry name" value="WD40_repeat_dom_sf"/>
</dbReference>
<reference evidence="6" key="1">
    <citation type="journal article" date="2020" name="Fungal Divers.">
        <title>Resolving the Mortierellaceae phylogeny through synthesis of multi-gene phylogenetics and phylogenomics.</title>
        <authorList>
            <person name="Vandepol N."/>
            <person name="Liber J."/>
            <person name="Desiro A."/>
            <person name="Na H."/>
            <person name="Kennedy M."/>
            <person name="Barry K."/>
            <person name="Grigoriev I.V."/>
            <person name="Miller A.N."/>
            <person name="O'Donnell K."/>
            <person name="Stajich J.E."/>
            <person name="Bonito G."/>
        </authorList>
    </citation>
    <scope>NUCLEOTIDE SEQUENCE</scope>
    <source>
        <strain evidence="6">NVP60</strain>
    </source>
</reference>
<dbReference type="Pfam" id="PF00805">
    <property type="entry name" value="Pentapeptide"/>
    <property type="match status" value="1"/>
</dbReference>
<comment type="caution">
    <text evidence="6">The sequence shown here is derived from an EMBL/GenBank/DDBJ whole genome shotgun (WGS) entry which is preliminary data.</text>
</comment>
<evidence type="ECO:0000256" key="2">
    <source>
        <dbReference type="ARBA" id="ARBA00022737"/>
    </source>
</evidence>
<dbReference type="Proteomes" id="UP000823405">
    <property type="component" value="Unassembled WGS sequence"/>
</dbReference>
<dbReference type="Pfam" id="PF23948">
    <property type="entry name" value="ARM_5"/>
    <property type="match status" value="1"/>
</dbReference>
<dbReference type="Pfam" id="PF00400">
    <property type="entry name" value="WD40"/>
    <property type="match status" value="8"/>
</dbReference>
<evidence type="ECO:0008006" key="8">
    <source>
        <dbReference type="Google" id="ProtNLM"/>
    </source>
</evidence>
<dbReference type="PROSITE" id="PS50294">
    <property type="entry name" value="WD_REPEATS_REGION"/>
    <property type="match status" value="6"/>
</dbReference>
<dbReference type="SUPFAM" id="SSF50978">
    <property type="entry name" value="WD40 repeat-like"/>
    <property type="match status" value="2"/>
</dbReference>
<proteinExistence type="predicted"/>
<dbReference type="CDD" id="cd00200">
    <property type="entry name" value="WD40"/>
    <property type="match status" value="1"/>
</dbReference>
<keyword evidence="1 3" id="KW-0853">WD repeat</keyword>
<keyword evidence="7" id="KW-1185">Reference proteome</keyword>
<feature type="repeat" description="WD" evidence="3">
    <location>
        <begin position="1357"/>
        <end position="1398"/>
    </location>
</feature>
<evidence type="ECO:0000259" key="4">
    <source>
        <dbReference type="Pfam" id="PF05729"/>
    </source>
</evidence>
<evidence type="ECO:0000256" key="3">
    <source>
        <dbReference type="PROSITE-ProRule" id="PRU00221"/>
    </source>
</evidence>
<dbReference type="SMART" id="SM00320">
    <property type="entry name" value="WD40"/>
    <property type="match status" value="10"/>
</dbReference>
<feature type="domain" description="Arm-like repeat" evidence="5">
    <location>
        <begin position="164"/>
        <end position="374"/>
    </location>
</feature>
<dbReference type="InterPro" id="IPR015943">
    <property type="entry name" value="WD40/YVTN_repeat-like_dom_sf"/>
</dbReference>
<dbReference type="SUPFAM" id="SSF141571">
    <property type="entry name" value="Pentapeptide repeat-like"/>
    <property type="match status" value="1"/>
</dbReference>
<protein>
    <recommendedName>
        <fullName evidence="8">WD40 repeat-like protein</fullName>
    </recommendedName>
</protein>
<feature type="repeat" description="WD" evidence="3">
    <location>
        <begin position="1102"/>
        <end position="1143"/>
    </location>
</feature>
<dbReference type="PANTHER" id="PTHR19879:SF9">
    <property type="entry name" value="TRANSCRIPTION INITIATION FACTOR TFIID SUBUNIT 5"/>
    <property type="match status" value="1"/>
</dbReference>
<evidence type="ECO:0000259" key="5">
    <source>
        <dbReference type="Pfam" id="PF23948"/>
    </source>
</evidence>